<gene>
    <name evidence="1" type="ORF">G2W53_017318</name>
</gene>
<sequence length="128" mass="14839">MKRSIHRSHMQQLALIDESQQDSVIAILKPVSLILNIENEVPDEVLVEFEELLAVPNLSHIFPPMESGALENKLRTLWHQFPQLTHILVVIIIIAMEHTLSIFKNCFHFVHCGFEHGYLVLRFLHCTH</sequence>
<proteinExistence type="predicted"/>
<dbReference type="Proteomes" id="UP000634136">
    <property type="component" value="Unassembled WGS sequence"/>
</dbReference>
<accession>A0A834TY64</accession>
<dbReference type="EMBL" id="JAAIUW010000006">
    <property type="protein sequence ID" value="KAF7826154.1"/>
    <property type="molecule type" value="Genomic_DNA"/>
</dbReference>
<name>A0A834TY64_9FABA</name>
<dbReference type="AlphaFoldDB" id="A0A834TY64"/>
<evidence type="ECO:0000313" key="2">
    <source>
        <dbReference type="Proteomes" id="UP000634136"/>
    </source>
</evidence>
<protein>
    <submittedName>
        <fullName evidence="1">Uncharacterized protein</fullName>
    </submittedName>
</protein>
<comment type="caution">
    <text evidence="1">The sequence shown here is derived from an EMBL/GenBank/DDBJ whole genome shotgun (WGS) entry which is preliminary data.</text>
</comment>
<reference evidence="1" key="1">
    <citation type="submission" date="2020-09" db="EMBL/GenBank/DDBJ databases">
        <title>Genome-Enabled Discovery of Anthraquinone Biosynthesis in Senna tora.</title>
        <authorList>
            <person name="Kang S.-H."/>
            <person name="Pandey R.P."/>
            <person name="Lee C.-M."/>
            <person name="Sim J.-S."/>
            <person name="Jeong J.-T."/>
            <person name="Choi B.-S."/>
            <person name="Jung M."/>
            <person name="Ginzburg D."/>
            <person name="Zhao K."/>
            <person name="Won S.Y."/>
            <person name="Oh T.-J."/>
            <person name="Yu Y."/>
            <person name="Kim N.-H."/>
            <person name="Lee O.R."/>
            <person name="Lee T.-H."/>
            <person name="Bashyal P."/>
            <person name="Kim T.-S."/>
            <person name="Lee W.-H."/>
            <person name="Kawkins C."/>
            <person name="Kim C.-K."/>
            <person name="Kim J.S."/>
            <person name="Ahn B.O."/>
            <person name="Rhee S.Y."/>
            <person name="Sohng J.K."/>
        </authorList>
    </citation>
    <scope>NUCLEOTIDE SEQUENCE</scope>
    <source>
        <tissue evidence="1">Leaf</tissue>
    </source>
</reference>
<evidence type="ECO:0000313" key="1">
    <source>
        <dbReference type="EMBL" id="KAF7826154.1"/>
    </source>
</evidence>
<keyword evidence="2" id="KW-1185">Reference proteome</keyword>
<organism evidence="1 2">
    <name type="scientific">Senna tora</name>
    <dbReference type="NCBI Taxonomy" id="362788"/>
    <lineage>
        <taxon>Eukaryota</taxon>
        <taxon>Viridiplantae</taxon>
        <taxon>Streptophyta</taxon>
        <taxon>Embryophyta</taxon>
        <taxon>Tracheophyta</taxon>
        <taxon>Spermatophyta</taxon>
        <taxon>Magnoliopsida</taxon>
        <taxon>eudicotyledons</taxon>
        <taxon>Gunneridae</taxon>
        <taxon>Pentapetalae</taxon>
        <taxon>rosids</taxon>
        <taxon>fabids</taxon>
        <taxon>Fabales</taxon>
        <taxon>Fabaceae</taxon>
        <taxon>Caesalpinioideae</taxon>
        <taxon>Cassia clade</taxon>
        <taxon>Senna</taxon>
    </lineage>
</organism>